<organism evidence="2 3">
    <name type="scientific">Candidatus Pristimantibacillus lignocellulolyticus</name>
    <dbReference type="NCBI Taxonomy" id="2994561"/>
    <lineage>
        <taxon>Bacteria</taxon>
        <taxon>Bacillati</taxon>
        <taxon>Bacillota</taxon>
        <taxon>Bacilli</taxon>
        <taxon>Bacillales</taxon>
        <taxon>Paenibacillaceae</taxon>
        <taxon>Candidatus Pristimantibacillus</taxon>
    </lineage>
</organism>
<dbReference type="AlphaFoldDB" id="A0A9J6Z9U0"/>
<keyword evidence="1" id="KW-0812">Transmembrane</keyword>
<accession>A0A9J6Z9U0</accession>
<sequence>MKHLVLRIVILVIGLSVLWTSQAVNAEQNRQNVLLVYDSYATGTSKEGNVDSLKRLLGGLGVNVTVLDSENYEQGDVDDFTYVIILRNQVAQTAGVDVLMRDIEQYQGKYLHIGINPSKQLVNGLQLTVQSKQSTTVNITIDGFNDSLLLSKNDVIIQSFSENAHTYGTLESELDGIHAPYGLNNDKYAYLSFYNESDVSEWSAAYILKDWLNISDQGKLHVMLTDVYPFSDFDKLREISDTLYEAGIPFLVSSKPIFNNFDYPAAKRYAETLKYIQSRNGTIIVDTPAVYSANSGDLTILRKNIVSYIDFLVSHEVAPLGATAEMYWFQDKYYMSEGLAFYDSTIMLPNIKVMSNQPTNTVNTFDSSLYSISLDKWKGYALPSQLISDLPLNIVLTLDIDELEGIDDQLRWLSGAWYQFHDFKSSAHRVTTEKNVITSSQGILQINDAVVAMHRNYTDITSDYTYVEEQDASFETFFTFQNKIFIILIIIILIIFMFLLFIGYRMYRKKYVREGE</sequence>
<keyword evidence="1" id="KW-0472">Membrane</keyword>
<evidence type="ECO:0000313" key="3">
    <source>
        <dbReference type="Proteomes" id="UP001056756"/>
    </source>
</evidence>
<reference evidence="2" key="1">
    <citation type="submission" date="2022-05" db="EMBL/GenBank/DDBJ databases">
        <title>Novel bacterial taxa in a minimal lignocellulolytic consortium and its capacity to transform plastics disclosed by genome-resolved metagenomics.</title>
        <authorList>
            <person name="Rodriguez C.A.D."/>
            <person name="Diaz-Garcia L."/>
            <person name="Herrera K."/>
            <person name="Tarazona N.A."/>
            <person name="Sproer C."/>
            <person name="Overmann J."/>
            <person name="Jimenez D.J."/>
        </authorList>
    </citation>
    <scope>NUCLEOTIDE SEQUENCE</scope>
    <source>
        <strain evidence="2">MAG5</strain>
    </source>
</reference>
<gene>
    <name evidence="2" type="ORF">NAG76_11985</name>
</gene>
<evidence type="ECO:0000313" key="2">
    <source>
        <dbReference type="EMBL" id="URN92617.1"/>
    </source>
</evidence>
<keyword evidence="1" id="KW-1133">Transmembrane helix</keyword>
<dbReference type="KEGG" id="plig:NAG76_11985"/>
<dbReference type="InterPro" id="IPR018763">
    <property type="entry name" value="DUF2334"/>
</dbReference>
<evidence type="ECO:0000256" key="1">
    <source>
        <dbReference type="SAM" id="Phobius"/>
    </source>
</evidence>
<dbReference type="Pfam" id="PF10096">
    <property type="entry name" value="DUF2334"/>
    <property type="match status" value="1"/>
</dbReference>
<proteinExistence type="predicted"/>
<name>A0A9J6Z9U0_9BACL</name>
<dbReference type="EMBL" id="CP097899">
    <property type="protein sequence ID" value="URN92617.1"/>
    <property type="molecule type" value="Genomic_DNA"/>
</dbReference>
<dbReference type="Proteomes" id="UP001056756">
    <property type="component" value="Chromosome"/>
</dbReference>
<feature type="transmembrane region" description="Helical" evidence="1">
    <location>
        <begin position="484"/>
        <end position="504"/>
    </location>
</feature>
<protein>
    <submittedName>
        <fullName evidence="2">DUF2334 domain-containing protein</fullName>
    </submittedName>
</protein>